<dbReference type="RefSeq" id="WP_005897443.1">
    <property type="nucleotide sequence ID" value="NZ_CM000440.1"/>
</dbReference>
<dbReference type="InterPro" id="IPR029035">
    <property type="entry name" value="DHS-like_NAD/FAD-binding_dom"/>
</dbReference>
<evidence type="ECO:0000259" key="5">
    <source>
        <dbReference type="Pfam" id="PF02775"/>
    </source>
</evidence>
<dbReference type="GO" id="GO:0009099">
    <property type="term" value="P:L-valine biosynthetic process"/>
    <property type="evidence" value="ECO:0007669"/>
    <property type="project" value="TreeGrafter"/>
</dbReference>
<dbReference type="EMBL" id="CM000440">
    <property type="protein sequence ID" value="EDK88929.1"/>
    <property type="molecule type" value="Genomic_DNA"/>
</dbReference>
<evidence type="ECO:0000256" key="2">
    <source>
        <dbReference type="ARBA" id="ARBA00023052"/>
    </source>
</evidence>
<dbReference type="GO" id="GO:0009097">
    <property type="term" value="P:isoleucine biosynthetic process"/>
    <property type="evidence" value="ECO:0007669"/>
    <property type="project" value="TreeGrafter"/>
</dbReference>
<comment type="similarity">
    <text evidence="1 3">Belongs to the TPP enzyme family.</text>
</comment>
<dbReference type="Gene3D" id="3.40.50.970">
    <property type="match status" value="2"/>
</dbReference>
<organism evidence="7">
    <name type="scientific">Fusobacterium polymorphum ATCC 10953</name>
    <dbReference type="NCBI Taxonomy" id="393480"/>
    <lineage>
        <taxon>Bacteria</taxon>
        <taxon>Fusobacteriati</taxon>
        <taxon>Fusobacteriota</taxon>
        <taxon>Fusobacteriia</taxon>
        <taxon>Fusobacteriales</taxon>
        <taxon>Fusobacteriaceae</taxon>
        <taxon>Fusobacterium</taxon>
    </lineage>
</organism>
<evidence type="ECO:0000259" key="4">
    <source>
        <dbReference type="Pfam" id="PF00205"/>
    </source>
</evidence>
<dbReference type="InterPro" id="IPR045229">
    <property type="entry name" value="TPP_enz"/>
</dbReference>
<dbReference type="Gene3D" id="3.40.50.1220">
    <property type="entry name" value="TPP-binding domain"/>
    <property type="match status" value="1"/>
</dbReference>
<dbReference type="CDD" id="cd07035">
    <property type="entry name" value="TPP_PYR_POX_like"/>
    <property type="match status" value="1"/>
</dbReference>
<feature type="domain" description="Thiamine pyrophosphate enzyme N-terminal TPP-binding" evidence="6">
    <location>
        <begin position="10"/>
        <end position="108"/>
    </location>
</feature>
<dbReference type="GO" id="GO:0005948">
    <property type="term" value="C:acetolactate synthase complex"/>
    <property type="evidence" value="ECO:0007669"/>
    <property type="project" value="TreeGrafter"/>
</dbReference>
<dbReference type="HOGENOM" id="CLU_540531_0_0_0"/>
<dbReference type="PANTHER" id="PTHR18968:SF13">
    <property type="entry name" value="ACETOLACTATE SYNTHASE CATALYTIC SUBUNIT, MITOCHONDRIAL"/>
    <property type="match status" value="1"/>
</dbReference>
<dbReference type="GO" id="GO:0030976">
    <property type="term" value="F:thiamine pyrophosphate binding"/>
    <property type="evidence" value="ECO:0007669"/>
    <property type="project" value="InterPro"/>
</dbReference>
<accession>A5TVK4</accession>
<evidence type="ECO:0000256" key="1">
    <source>
        <dbReference type="ARBA" id="ARBA00007812"/>
    </source>
</evidence>
<dbReference type="InterPro" id="IPR029061">
    <property type="entry name" value="THDP-binding"/>
</dbReference>
<dbReference type="CDD" id="cd00568">
    <property type="entry name" value="TPP_enzymes"/>
    <property type="match status" value="1"/>
</dbReference>
<evidence type="ECO:0000256" key="3">
    <source>
        <dbReference type="RuleBase" id="RU362132"/>
    </source>
</evidence>
<reference evidence="7" key="1">
    <citation type="submission" date="2006-07" db="EMBL/GenBank/DDBJ databases">
        <authorList>
            <person name="Qin X."/>
            <person name="Weinstock G.M."/>
        </authorList>
    </citation>
    <scope>NUCLEOTIDE SEQUENCE [LARGE SCALE GENOMIC DNA]</scope>
    <source>
        <strain evidence="7">ATCC 10953</strain>
    </source>
</reference>
<dbReference type="Pfam" id="PF02776">
    <property type="entry name" value="TPP_enzyme_N"/>
    <property type="match status" value="1"/>
</dbReference>
<sequence length="504" mass="56930">MEKGLNSEYSIIDILKNINCDTVFVIPGSLINILYELDTNNIRIVNSLHEEQLGFMAIGYYLQTGKIPVIIVSQGPGETNLVTAIASAYREQIPILILSAFQNDETQVYFQHTLGNYHTPNICGIMKNITEAYFLVEKKLGNEDFSKIIRTINHCKYPIYIGINENFNSKKGIIKYEINIKNQENNFYKAIDILNKYKSRNNVVVLIGAGAKGICKEIVQLAMQYKYKIVTTLKSINLVKTYSKDYLGHIGIMGCDEANLFLSEHCEVIFSFGSSLSGNSLAKWFDNFLQRNGLLININAEDTLKYKNRVFIPTNFPNSPNNCYVESSSHNKITINKLFNVLHAKTESRTYILESYKKKFISSLILNESEELMMVGGFGPLGSSISIGIGASLANSNIHYIVLCGDGGFLFSGMTILNIVKYKLPILILINVNGEYRTVADGQRKKVNKTIATELQLPNIRYTQDYFGIKHTCISKVEEFEVVYDSFLQNHEPIIVFAPDTIYE</sequence>
<dbReference type="eggNOG" id="COG0028">
    <property type="taxonomic scope" value="Bacteria"/>
</dbReference>
<dbReference type="GO" id="GO:0000287">
    <property type="term" value="F:magnesium ion binding"/>
    <property type="evidence" value="ECO:0007669"/>
    <property type="project" value="InterPro"/>
</dbReference>
<keyword evidence="2 3" id="KW-0786">Thiamine pyrophosphate</keyword>
<feature type="domain" description="Thiamine pyrophosphate enzyme central" evidence="4">
    <location>
        <begin position="190"/>
        <end position="302"/>
    </location>
</feature>
<dbReference type="GO" id="GO:0003984">
    <property type="term" value="F:acetolactate synthase activity"/>
    <property type="evidence" value="ECO:0007669"/>
    <property type="project" value="TreeGrafter"/>
</dbReference>
<dbReference type="Proteomes" id="UP000001921">
    <property type="component" value="Chromosome"/>
</dbReference>
<gene>
    <name evidence="7" type="ORF">FNP_1142</name>
</gene>
<protein>
    <submittedName>
        <fullName evidence="7">Possible thiamine pyrophosphate enzyme</fullName>
    </submittedName>
</protein>
<name>A5TVK4_FUSNP</name>
<dbReference type="PANTHER" id="PTHR18968">
    <property type="entry name" value="THIAMINE PYROPHOSPHATE ENZYMES"/>
    <property type="match status" value="1"/>
</dbReference>
<dbReference type="SUPFAM" id="SSF52467">
    <property type="entry name" value="DHS-like NAD/FAD-binding domain"/>
    <property type="match status" value="1"/>
</dbReference>
<dbReference type="Pfam" id="PF02775">
    <property type="entry name" value="TPP_enzyme_C"/>
    <property type="match status" value="1"/>
</dbReference>
<evidence type="ECO:0000259" key="6">
    <source>
        <dbReference type="Pfam" id="PF02776"/>
    </source>
</evidence>
<dbReference type="InterPro" id="IPR011766">
    <property type="entry name" value="TPP_enzyme_TPP-bd"/>
</dbReference>
<dbReference type="GO" id="GO:0050660">
    <property type="term" value="F:flavin adenine dinucleotide binding"/>
    <property type="evidence" value="ECO:0007669"/>
    <property type="project" value="TreeGrafter"/>
</dbReference>
<dbReference type="InterPro" id="IPR012001">
    <property type="entry name" value="Thiamin_PyroP_enz_TPP-bd_dom"/>
</dbReference>
<evidence type="ECO:0000313" key="7">
    <source>
        <dbReference type="EMBL" id="EDK88929.1"/>
    </source>
</evidence>
<feature type="domain" description="Thiamine pyrophosphate enzyme TPP-binding" evidence="5">
    <location>
        <begin position="367"/>
        <end position="496"/>
    </location>
</feature>
<dbReference type="InterPro" id="IPR012000">
    <property type="entry name" value="Thiamin_PyroP_enz_cen_dom"/>
</dbReference>
<dbReference type="GeneID" id="45634154"/>
<dbReference type="Pfam" id="PF00205">
    <property type="entry name" value="TPP_enzyme_M"/>
    <property type="match status" value="1"/>
</dbReference>
<dbReference type="SUPFAM" id="SSF52518">
    <property type="entry name" value="Thiamin diphosphate-binding fold (THDP-binding)"/>
    <property type="match status" value="2"/>
</dbReference>
<dbReference type="AlphaFoldDB" id="A5TVK4"/>
<proteinExistence type="inferred from homology"/>
<reference evidence="7" key="2">
    <citation type="submission" date="2007-05" db="EMBL/GenBank/DDBJ databases">
        <title>Genome sequence of Fusobacterium nucleatum subspecies polymorphum - a genetically tractable Fusobacterium.</title>
        <authorList>
            <person name="Karpathy S.E."/>
            <person name="Xiang Q."/>
            <person name="Gioia J."/>
            <person name="Jiang H."/>
            <person name="Liu Y."/>
            <person name="Petrosino J.F."/>
            <person name="Yerrapragada S."/>
            <person name="Fox G.E."/>
            <person name="Kinder Haake S."/>
            <person name="Weinstock G.M."/>
            <person name="Highlander S.K."/>
        </authorList>
    </citation>
    <scope>NUCLEOTIDE SEQUENCE [LARGE SCALE GENOMIC DNA]</scope>
    <source>
        <strain evidence="7">ATCC 10953</strain>
    </source>
</reference>